<sequence length="890" mass="100031">MISILFYETLGPLAYNSNTIEIGADPTFTTVRIRPQYLIKLPRNKINLLNNENYKVLLTTNDFITISTDKYPNQDIINSANYFIEDFNSKIKKFDYPDPEWPISFYANNIGAYGGTIGEDINVKKAWEKGISGNNVTLVIADDGCYTTHYDFMDRFNNNLNLAFSAPFDDINPQVETDSHGTACLGMAAASSNNYCSIGVAPNSTIGCHRFGANDASIGNIVKSLTTSLNDIDVISFSWGVECDPSSSARCYFYQSHPVVDEALDKSVTQGRNGKGRIIVFAAGNEQENGQNSNEYLLNKDRRVISVSASTYKGSAAYYTAPGSNILVNTPSGGDSSFMAGSDYTPTLFTSSIFGDSSCTNTFTGSSASCPQVAGCCALMLQVNKELTWRDVQMILALTSTINDPESIYWKKNGAGYLYSHYSGFGRINVDLAVETSKNWKNLPKEKKIFFTKFEKFTSNKFRELPKYVNFTVDSNDIKFIESVVVNFMENNTTDISLLKIWLISPSKTVSYFKPLSNSMKHVSSKLEYSFTLRDFLGEEIQGNWTIKIQNEDPFQIFEFSNFTLNFYGCENKPDLPKITKLIGNSELSPKINKNMTIKSTSPEFKCGEINSILIEAAEDFQWNNFPSISSDMSIFKTYFGRTPAIAFQDPELIVNFSIPCIFNDWSSEKVTMSRFRRNYNYGFNATVLHENVNNVTGGVILSPKPNSLFKSGESFEINYELWLDNKQIESTWDSRIILRLVDADTKKEIFRRNENWNNGHINATINDKFVCKRCLLTLTPTTGKICDTMILPIKIVSSGSTEVPEDIFYEMGNCTEEIQEDSDNSRDSGDGKDDKDKNKWKFDTKMIVLVTLTAVFILVIIITLIIYIVKRRRRNIMSNNASAVAALIL</sequence>
<dbReference type="Pfam" id="PF00082">
    <property type="entry name" value="Peptidase_S8"/>
    <property type="match status" value="1"/>
</dbReference>
<dbReference type="PANTHER" id="PTHR42884">
    <property type="entry name" value="PROPROTEIN CONVERTASE SUBTILISIN/KEXIN-RELATED"/>
    <property type="match status" value="1"/>
</dbReference>
<dbReference type="PROSITE" id="PS51892">
    <property type="entry name" value="SUBTILASE"/>
    <property type="match status" value="1"/>
</dbReference>
<evidence type="ECO:0000256" key="8">
    <source>
        <dbReference type="PROSITE-ProRule" id="PRU01240"/>
    </source>
</evidence>
<keyword evidence="3" id="KW-0732">Signal</keyword>
<dbReference type="CDD" id="cd04059">
    <property type="entry name" value="Peptidases_S8_Protein_convertases_Kexins_Furin-like"/>
    <property type="match status" value="1"/>
</dbReference>
<feature type="active site" description="Charge relay system" evidence="7 8">
    <location>
        <position position="367"/>
    </location>
</feature>
<evidence type="ECO:0000256" key="5">
    <source>
        <dbReference type="ARBA" id="ARBA00022825"/>
    </source>
</evidence>
<keyword evidence="9" id="KW-0472">Membrane</keyword>
<evidence type="ECO:0000259" key="10">
    <source>
        <dbReference type="PROSITE" id="PS51829"/>
    </source>
</evidence>
<dbReference type="GO" id="GO:0004252">
    <property type="term" value="F:serine-type endopeptidase activity"/>
    <property type="evidence" value="ECO:0000318"/>
    <property type="project" value="GO_Central"/>
</dbReference>
<feature type="active site" description="Charge relay system" evidence="7 8">
    <location>
        <position position="142"/>
    </location>
</feature>
<dbReference type="KEGG" id="tva:5464033"/>
<dbReference type="FunCoup" id="A2DMA3">
    <property type="interactions" value="49"/>
</dbReference>
<keyword evidence="2 8" id="KW-0645">Protease</keyword>
<dbReference type="SUPFAM" id="SSF49785">
    <property type="entry name" value="Galactose-binding domain-like"/>
    <property type="match status" value="1"/>
</dbReference>
<evidence type="ECO:0000256" key="3">
    <source>
        <dbReference type="ARBA" id="ARBA00022729"/>
    </source>
</evidence>
<evidence type="ECO:0000313" key="12">
    <source>
        <dbReference type="Proteomes" id="UP000001542"/>
    </source>
</evidence>
<proteinExistence type="inferred from homology"/>
<dbReference type="RefSeq" id="XP_001579509.1">
    <property type="nucleotide sequence ID" value="XM_001579459.1"/>
</dbReference>
<dbReference type="PROSITE" id="PS51829">
    <property type="entry name" value="P_HOMO_B"/>
    <property type="match status" value="1"/>
</dbReference>
<dbReference type="Pfam" id="PF01483">
    <property type="entry name" value="P_proprotein"/>
    <property type="match status" value="1"/>
</dbReference>
<dbReference type="SUPFAM" id="SSF52743">
    <property type="entry name" value="Subtilisin-like"/>
    <property type="match status" value="1"/>
</dbReference>
<evidence type="ECO:0000256" key="1">
    <source>
        <dbReference type="ARBA" id="ARBA00005325"/>
    </source>
</evidence>
<dbReference type="VEuPathDB" id="TrichDB:TVAG_083790"/>
<dbReference type="InterPro" id="IPR002884">
    <property type="entry name" value="P_dom"/>
</dbReference>
<dbReference type="EMBL" id="DS113218">
    <property type="protein sequence ID" value="EAY18523.1"/>
    <property type="molecule type" value="Genomic_DNA"/>
</dbReference>
<evidence type="ECO:0000256" key="2">
    <source>
        <dbReference type="ARBA" id="ARBA00022670"/>
    </source>
</evidence>
<reference evidence="11" key="2">
    <citation type="journal article" date="2007" name="Science">
        <title>Draft genome sequence of the sexually transmitted pathogen Trichomonas vaginalis.</title>
        <authorList>
            <person name="Carlton J.M."/>
            <person name="Hirt R.P."/>
            <person name="Silva J.C."/>
            <person name="Delcher A.L."/>
            <person name="Schatz M."/>
            <person name="Zhao Q."/>
            <person name="Wortman J.R."/>
            <person name="Bidwell S.L."/>
            <person name="Alsmark U.C.M."/>
            <person name="Besteiro S."/>
            <person name="Sicheritz-Ponten T."/>
            <person name="Noel C.J."/>
            <person name="Dacks J.B."/>
            <person name="Foster P.G."/>
            <person name="Simillion C."/>
            <person name="Van de Peer Y."/>
            <person name="Miranda-Saavedra D."/>
            <person name="Barton G.J."/>
            <person name="Westrop G.D."/>
            <person name="Mueller S."/>
            <person name="Dessi D."/>
            <person name="Fiori P.L."/>
            <person name="Ren Q."/>
            <person name="Paulsen I."/>
            <person name="Zhang H."/>
            <person name="Bastida-Corcuera F.D."/>
            <person name="Simoes-Barbosa A."/>
            <person name="Brown M.T."/>
            <person name="Hayes R.D."/>
            <person name="Mukherjee M."/>
            <person name="Okumura C.Y."/>
            <person name="Schneider R."/>
            <person name="Smith A.J."/>
            <person name="Vanacova S."/>
            <person name="Villalvazo M."/>
            <person name="Haas B.J."/>
            <person name="Pertea M."/>
            <person name="Feldblyum T.V."/>
            <person name="Utterback T.R."/>
            <person name="Shu C.L."/>
            <person name="Osoegawa K."/>
            <person name="de Jong P.J."/>
            <person name="Hrdy I."/>
            <person name="Horvathova L."/>
            <person name="Zubacova Z."/>
            <person name="Dolezal P."/>
            <person name="Malik S.B."/>
            <person name="Logsdon J.M. Jr."/>
            <person name="Henze K."/>
            <person name="Gupta A."/>
            <person name="Wang C.C."/>
            <person name="Dunne R.L."/>
            <person name="Upcroft J.A."/>
            <person name="Upcroft P."/>
            <person name="White O."/>
            <person name="Salzberg S.L."/>
            <person name="Tang P."/>
            <person name="Chiu C.-H."/>
            <person name="Lee Y.-S."/>
            <person name="Embley T.M."/>
            <person name="Coombs G.H."/>
            <person name="Mottram J.C."/>
            <person name="Tachezy J."/>
            <person name="Fraser-Liggett C.M."/>
            <person name="Johnson P.J."/>
        </authorList>
    </citation>
    <scope>NUCLEOTIDE SEQUENCE [LARGE SCALE GENOMIC DNA]</scope>
    <source>
        <strain evidence="11">G3</strain>
    </source>
</reference>
<dbReference type="FunFam" id="2.60.120.260:FF:000123">
    <property type="entry name" value="Clan SB, family S8, subtilisin-like serine peptidase"/>
    <property type="match status" value="1"/>
</dbReference>
<evidence type="ECO:0000256" key="9">
    <source>
        <dbReference type="SAM" id="Phobius"/>
    </source>
</evidence>
<dbReference type="Gene3D" id="2.60.120.260">
    <property type="entry name" value="Galactose-binding domain-like"/>
    <property type="match status" value="1"/>
</dbReference>
<evidence type="ECO:0000313" key="11">
    <source>
        <dbReference type="EMBL" id="EAY18523.1"/>
    </source>
</evidence>
<dbReference type="GO" id="GO:0016020">
    <property type="term" value="C:membrane"/>
    <property type="evidence" value="ECO:0000318"/>
    <property type="project" value="GO_Central"/>
</dbReference>
<feature type="transmembrane region" description="Helical" evidence="9">
    <location>
        <begin position="847"/>
        <end position="870"/>
    </location>
</feature>
<dbReference type="PRINTS" id="PR00723">
    <property type="entry name" value="SUBTILISIN"/>
</dbReference>
<dbReference type="STRING" id="5722.A2DMA3"/>
<dbReference type="GO" id="GO:0012505">
    <property type="term" value="C:endomembrane system"/>
    <property type="evidence" value="ECO:0007669"/>
    <property type="project" value="UniProtKB-ARBA"/>
</dbReference>
<keyword evidence="6" id="KW-0106">Calcium</keyword>
<keyword evidence="4 8" id="KW-0378">Hydrolase</keyword>
<dbReference type="InterPro" id="IPR034182">
    <property type="entry name" value="Kexin/furin"/>
</dbReference>
<organism evidence="11 12">
    <name type="scientific">Trichomonas vaginalis (strain ATCC PRA-98 / G3)</name>
    <dbReference type="NCBI Taxonomy" id="412133"/>
    <lineage>
        <taxon>Eukaryota</taxon>
        <taxon>Metamonada</taxon>
        <taxon>Parabasalia</taxon>
        <taxon>Trichomonadida</taxon>
        <taxon>Trichomonadidae</taxon>
        <taxon>Trichomonas</taxon>
    </lineage>
</organism>
<dbReference type="AlphaFoldDB" id="A2DMA3"/>
<dbReference type="InterPro" id="IPR015500">
    <property type="entry name" value="Peptidase_S8_subtilisin-rel"/>
</dbReference>
<reference evidence="11" key="1">
    <citation type="submission" date="2006-10" db="EMBL/GenBank/DDBJ databases">
        <authorList>
            <person name="Amadeo P."/>
            <person name="Zhao Q."/>
            <person name="Wortman J."/>
            <person name="Fraser-Liggett C."/>
            <person name="Carlton J."/>
        </authorList>
    </citation>
    <scope>NUCLEOTIDE SEQUENCE</scope>
    <source>
        <strain evidence="11">G3</strain>
    </source>
</reference>
<evidence type="ECO:0000256" key="6">
    <source>
        <dbReference type="ARBA" id="ARBA00022837"/>
    </source>
</evidence>
<comment type="similarity">
    <text evidence="1">Belongs to the peptidase S8 family. Furin subfamily.</text>
</comment>
<feature type="domain" description="P/Homo B" evidence="10">
    <location>
        <begin position="443"/>
        <end position="573"/>
    </location>
</feature>
<evidence type="ECO:0000256" key="4">
    <source>
        <dbReference type="ARBA" id="ARBA00022801"/>
    </source>
</evidence>
<dbReference type="GO" id="GO:0016485">
    <property type="term" value="P:protein processing"/>
    <property type="evidence" value="ECO:0000318"/>
    <property type="project" value="GO_Central"/>
</dbReference>
<keyword evidence="12" id="KW-1185">Reference proteome</keyword>
<dbReference type="InterPro" id="IPR036852">
    <property type="entry name" value="Peptidase_S8/S53_dom_sf"/>
</dbReference>
<dbReference type="Gene3D" id="3.40.50.200">
    <property type="entry name" value="Peptidase S8/S53 domain"/>
    <property type="match status" value="1"/>
</dbReference>
<keyword evidence="9" id="KW-0812">Transmembrane</keyword>
<dbReference type="Proteomes" id="UP000001542">
    <property type="component" value="Unassembled WGS sequence"/>
</dbReference>
<dbReference type="GO" id="GO:0005737">
    <property type="term" value="C:cytoplasm"/>
    <property type="evidence" value="ECO:0007669"/>
    <property type="project" value="UniProtKB-ARBA"/>
</dbReference>
<name>A2DMA3_TRIV3</name>
<keyword evidence="5 8" id="KW-0720">Serine protease</keyword>
<dbReference type="InParanoid" id="A2DMA3"/>
<accession>A2DMA3</accession>
<dbReference type="InterPro" id="IPR008979">
    <property type="entry name" value="Galactose-bd-like_sf"/>
</dbReference>
<protein>
    <submittedName>
        <fullName evidence="11">Clan SB, family S8, subtilisin-like serine peptidase</fullName>
    </submittedName>
</protein>
<keyword evidence="9" id="KW-1133">Transmembrane helix</keyword>
<dbReference type="PANTHER" id="PTHR42884:SF14">
    <property type="entry name" value="NEUROENDOCRINE CONVERTASE 1"/>
    <property type="match status" value="1"/>
</dbReference>
<dbReference type="InterPro" id="IPR000209">
    <property type="entry name" value="Peptidase_S8/S53_dom"/>
</dbReference>
<dbReference type="eggNOG" id="KOG3525">
    <property type="taxonomic scope" value="Eukaryota"/>
</dbReference>
<evidence type="ECO:0000256" key="7">
    <source>
        <dbReference type="PIRSR" id="PIRSR615500-1"/>
    </source>
</evidence>
<feature type="active site" description="Charge relay system" evidence="7 8">
    <location>
        <position position="180"/>
    </location>
</feature>
<dbReference type="FunFam" id="3.40.50.200:FF:000038">
    <property type="entry name" value="Clan SB, family S8, subtilisin-like serine peptidase"/>
    <property type="match status" value="1"/>
</dbReference>
<dbReference type="SMR" id="A2DMA3"/>
<dbReference type="OrthoDB" id="300641at2759"/>
<dbReference type="VEuPathDB" id="TrichDB:TVAGG3_0983510"/>
<gene>
    <name evidence="11" type="ORF">TVAG_083790</name>
</gene>